<evidence type="ECO:0000313" key="3">
    <source>
        <dbReference type="EMBL" id="KAF6842396.1"/>
    </source>
</evidence>
<dbReference type="PANTHER" id="PTHR37013:SF4">
    <property type="entry name" value="INTEGRAL MEMBRANE PROTEIN"/>
    <property type="match status" value="1"/>
</dbReference>
<dbReference type="Proteomes" id="UP000639643">
    <property type="component" value="Unassembled WGS sequence"/>
</dbReference>
<dbReference type="OrthoDB" id="405906at2759"/>
<reference evidence="3" key="1">
    <citation type="journal article" date="2020" name="Phytopathology">
        <title>Genome Sequence Resources of Colletotrichum truncatum, C. plurivorum, C. musicola, and C. sojae: Four Species Pathogenic to Soybean (Glycine max).</title>
        <authorList>
            <person name="Rogerio F."/>
            <person name="Boufleur T.R."/>
            <person name="Ciampi-Guillardi M."/>
            <person name="Sukno S.A."/>
            <person name="Thon M.R."/>
            <person name="Massola Junior N.S."/>
            <person name="Baroncelli R."/>
        </authorList>
    </citation>
    <scope>NUCLEOTIDE SEQUENCE</scope>
    <source>
        <strain evidence="3">LFN0074</strain>
    </source>
</reference>
<evidence type="ECO:0000259" key="2">
    <source>
        <dbReference type="Pfam" id="PF24802"/>
    </source>
</evidence>
<dbReference type="EMBL" id="WIGM01000073">
    <property type="protein sequence ID" value="KAF6842396.1"/>
    <property type="molecule type" value="Genomic_DNA"/>
</dbReference>
<feature type="non-terminal residue" evidence="3">
    <location>
        <position position="57"/>
    </location>
</feature>
<dbReference type="PANTHER" id="PTHR37013">
    <property type="entry name" value="INTEGRAL MEMBRANE PROTEIN (AFU_ORTHOLOGUE AFUA_1G05950)-RELATED"/>
    <property type="match status" value="1"/>
</dbReference>
<gene>
    <name evidence="3" type="ORF">CMUS01_03175</name>
</gene>
<organism evidence="3 4">
    <name type="scientific">Colletotrichum musicola</name>
    <dbReference type="NCBI Taxonomy" id="2175873"/>
    <lineage>
        <taxon>Eukaryota</taxon>
        <taxon>Fungi</taxon>
        <taxon>Dikarya</taxon>
        <taxon>Ascomycota</taxon>
        <taxon>Pezizomycotina</taxon>
        <taxon>Sordariomycetes</taxon>
        <taxon>Hypocreomycetidae</taxon>
        <taxon>Glomerellales</taxon>
        <taxon>Glomerellaceae</taxon>
        <taxon>Colletotrichum</taxon>
        <taxon>Colletotrichum orchidearum species complex</taxon>
    </lineage>
</organism>
<dbReference type="AlphaFoldDB" id="A0A8H6U6T1"/>
<evidence type="ECO:0000313" key="4">
    <source>
        <dbReference type="Proteomes" id="UP000639643"/>
    </source>
</evidence>
<keyword evidence="1" id="KW-1133">Transmembrane helix</keyword>
<dbReference type="InterPro" id="IPR056120">
    <property type="entry name" value="DUF7703"/>
</dbReference>
<proteinExistence type="predicted"/>
<comment type="caution">
    <text evidence="3">The sequence shown here is derived from an EMBL/GenBank/DDBJ whole genome shotgun (WGS) entry which is preliminary data.</text>
</comment>
<protein>
    <submittedName>
        <fullName evidence="3">Integral membrane protein</fullName>
    </submittedName>
</protein>
<keyword evidence="4" id="KW-1185">Reference proteome</keyword>
<keyword evidence="1" id="KW-0472">Membrane</keyword>
<accession>A0A8H6U6T1</accession>
<dbReference type="Pfam" id="PF24802">
    <property type="entry name" value="DUF7703"/>
    <property type="match status" value="1"/>
</dbReference>
<keyword evidence="1" id="KW-0812">Transmembrane</keyword>
<name>A0A8H6U6T1_9PEZI</name>
<feature type="transmembrane region" description="Helical" evidence="1">
    <location>
        <begin position="17"/>
        <end position="37"/>
    </location>
</feature>
<feature type="domain" description="DUF7703" evidence="2">
    <location>
        <begin position="7"/>
        <end position="56"/>
    </location>
</feature>
<evidence type="ECO:0000256" key="1">
    <source>
        <dbReference type="SAM" id="Phobius"/>
    </source>
</evidence>
<sequence>MAETIKGALDLSREESMAITALATAGIYNALEIYVLIFSTFRQRRGRYFWSMMVANT</sequence>